<dbReference type="InterPro" id="IPR016162">
    <property type="entry name" value="Ald_DH_N"/>
</dbReference>
<dbReference type="InterPro" id="IPR015590">
    <property type="entry name" value="Aldehyde_DH_dom"/>
</dbReference>
<dbReference type="GO" id="GO:0016491">
    <property type="term" value="F:oxidoreductase activity"/>
    <property type="evidence" value="ECO:0007669"/>
    <property type="project" value="InterPro"/>
</dbReference>
<dbReference type="AlphaFoldDB" id="A0A2U1N0L5"/>
<gene>
    <name evidence="2" type="ORF">CTI12_AA321260</name>
</gene>
<keyword evidence="3" id="KW-1185">Reference proteome</keyword>
<dbReference type="EMBL" id="PKPP01003911">
    <property type="protein sequence ID" value="PWA67033.1"/>
    <property type="molecule type" value="Genomic_DNA"/>
</dbReference>
<comment type="caution">
    <text evidence="2">The sequence shown here is derived from an EMBL/GenBank/DDBJ whole genome shotgun (WGS) entry which is preliminary data.</text>
</comment>
<accession>A0A2U1N0L5</accession>
<dbReference type="PANTHER" id="PTHR11699">
    <property type="entry name" value="ALDEHYDE DEHYDROGENASE-RELATED"/>
    <property type="match status" value="1"/>
</dbReference>
<protein>
    <submittedName>
        <fullName evidence="2">Mitochondrial aldehyde dehydrogenase</fullName>
    </submittedName>
</protein>
<evidence type="ECO:0000259" key="1">
    <source>
        <dbReference type="Pfam" id="PF00171"/>
    </source>
</evidence>
<evidence type="ECO:0000313" key="2">
    <source>
        <dbReference type="EMBL" id="PWA67033.1"/>
    </source>
</evidence>
<dbReference type="InterPro" id="IPR016161">
    <property type="entry name" value="Ald_DH/histidinol_DH"/>
</dbReference>
<dbReference type="SUPFAM" id="SSF53720">
    <property type="entry name" value="ALDH-like"/>
    <property type="match status" value="1"/>
</dbReference>
<reference evidence="2 3" key="1">
    <citation type="journal article" date="2018" name="Mol. Plant">
        <title>The genome of Artemisia annua provides insight into the evolution of Asteraceae family and artemisinin biosynthesis.</title>
        <authorList>
            <person name="Shen Q."/>
            <person name="Zhang L."/>
            <person name="Liao Z."/>
            <person name="Wang S."/>
            <person name="Yan T."/>
            <person name="Shi P."/>
            <person name="Liu M."/>
            <person name="Fu X."/>
            <person name="Pan Q."/>
            <person name="Wang Y."/>
            <person name="Lv Z."/>
            <person name="Lu X."/>
            <person name="Zhang F."/>
            <person name="Jiang W."/>
            <person name="Ma Y."/>
            <person name="Chen M."/>
            <person name="Hao X."/>
            <person name="Li L."/>
            <person name="Tang Y."/>
            <person name="Lv G."/>
            <person name="Zhou Y."/>
            <person name="Sun X."/>
            <person name="Brodelius P.E."/>
            <person name="Rose J.K.C."/>
            <person name="Tang K."/>
        </authorList>
    </citation>
    <scope>NUCLEOTIDE SEQUENCE [LARGE SCALE GENOMIC DNA]</scope>
    <source>
        <strain evidence="3">cv. Huhao1</strain>
        <tissue evidence="2">Leaf</tissue>
    </source>
</reference>
<dbReference type="STRING" id="35608.A0A2U1N0L5"/>
<sequence length="107" mass="12118">MTIECMHLHIAFTGSLDAGKIVQQWAAKSNLKPVTLEHGWKSPFIVCEHTDVDRHVKLAHVALFFNQDQTLLLGIPLKTMLLATDNQKPFIVDEDRSRSRNLEALNV</sequence>
<dbReference type="Proteomes" id="UP000245207">
    <property type="component" value="Unassembled WGS sequence"/>
</dbReference>
<organism evidence="2 3">
    <name type="scientific">Artemisia annua</name>
    <name type="common">Sweet wormwood</name>
    <dbReference type="NCBI Taxonomy" id="35608"/>
    <lineage>
        <taxon>Eukaryota</taxon>
        <taxon>Viridiplantae</taxon>
        <taxon>Streptophyta</taxon>
        <taxon>Embryophyta</taxon>
        <taxon>Tracheophyta</taxon>
        <taxon>Spermatophyta</taxon>
        <taxon>Magnoliopsida</taxon>
        <taxon>eudicotyledons</taxon>
        <taxon>Gunneridae</taxon>
        <taxon>Pentapetalae</taxon>
        <taxon>asterids</taxon>
        <taxon>campanulids</taxon>
        <taxon>Asterales</taxon>
        <taxon>Asteraceae</taxon>
        <taxon>Asteroideae</taxon>
        <taxon>Anthemideae</taxon>
        <taxon>Artemisiinae</taxon>
        <taxon>Artemisia</taxon>
    </lineage>
</organism>
<dbReference type="Pfam" id="PF00171">
    <property type="entry name" value="Aldedh"/>
    <property type="match status" value="1"/>
</dbReference>
<proteinExistence type="predicted"/>
<dbReference type="OrthoDB" id="410458at2759"/>
<evidence type="ECO:0000313" key="3">
    <source>
        <dbReference type="Proteomes" id="UP000245207"/>
    </source>
</evidence>
<dbReference type="Gene3D" id="3.40.605.10">
    <property type="entry name" value="Aldehyde Dehydrogenase, Chain A, domain 1"/>
    <property type="match status" value="1"/>
</dbReference>
<name>A0A2U1N0L5_ARTAN</name>
<feature type="domain" description="Aldehyde dehydrogenase" evidence="1">
    <location>
        <begin position="9"/>
        <end position="70"/>
    </location>
</feature>